<dbReference type="GeneID" id="103517151"/>
<feature type="compositionally biased region" description="Basic and acidic residues" evidence="1">
    <location>
        <begin position="373"/>
        <end position="382"/>
    </location>
</feature>
<feature type="compositionally biased region" description="Basic and acidic residues" evidence="1">
    <location>
        <begin position="720"/>
        <end position="730"/>
    </location>
</feature>
<name>A0A1S4EKY9_DIACI</name>
<keyword evidence="3" id="KW-1185">Reference proteome</keyword>
<dbReference type="Pfam" id="PF12510">
    <property type="entry name" value="Smoothelin"/>
    <property type="match status" value="1"/>
</dbReference>
<feature type="region of interest" description="Disordered" evidence="1">
    <location>
        <begin position="951"/>
        <end position="1097"/>
    </location>
</feature>
<feature type="compositionally biased region" description="Polar residues" evidence="1">
    <location>
        <begin position="45"/>
        <end position="55"/>
    </location>
</feature>
<feature type="compositionally biased region" description="Polar residues" evidence="1">
    <location>
        <begin position="1068"/>
        <end position="1092"/>
    </location>
</feature>
<feature type="compositionally biased region" description="Low complexity" evidence="1">
    <location>
        <begin position="1338"/>
        <end position="1347"/>
    </location>
</feature>
<feature type="region of interest" description="Disordered" evidence="1">
    <location>
        <begin position="720"/>
        <end position="739"/>
    </location>
</feature>
<feature type="compositionally biased region" description="Polar residues" evidence="1">
    <location>
        <begin position="383"/>
        <end position="398"/>
    </location>
</feature>
<feature type="compositionally biased region" description="Basic and acidic residues" evidence="1">
    <location>
        <begin position="199"/>
        <end position="217"/>
    </location>
</feature>
<feature type="region of interest" description="Disordered" evidence="1">
    <location>
        <begin position="1180"/>
        <end position="1215"/>
    </location>
</feature>
<dbReference type="KEGG" id="dci:103517151"/>
<evidence type="ECO:0000256" key="1">
    <source>
        <dbReference type="SAM" id="MobiDB-lite"/>
    </source>
</evidence>
<feature type="region of interest" description="Disordered" evidence="1">
    <location>
        <begin position="1327"/>
        <end position="1361"/>
    </location>
</feature>
<dbReference type="InterPro" id="IPR022189">
    <property type="entry name" value="SMTN"/>
</dbReference>
<dbReference type="OMA" id="HEPKEIY"/>
<gene>
    <name evidence="4" type="primary">LOC103517151</name>
</gene>
<feature type="compositionally biased region" description="Polar residues" evidence="1">
    <location>
        <begin position="1"/>
        <end position="14"/>
    </location>
</feature>
<dbReference type="PaxDb" id="121845-A0A1S4EKY9"/>
<feature type="region of interest" description="Disordered" evidence="1">
    <location>
        <begin position="258"/>
        <end position="277"/>
    </location>
</feature>
<feature type="region of interest" description="Disordered" evidence="1">
    <location>
        <begin position="1249"/>
        <end position="1269"/>
    </location>
</feature>
<sequence length="1481" mass="165629">MKNAVPASNESKAVTTSTNQTSKTVNNSTSTGTTSTTTTTKSSTRVETFSSVQKGSSSYADSEDEDYQDAGSRFRNSALIEDDGFGNSSAALVSRIEKQRVATTTSDRSDSRQKLDLSDIELISDEAQLRILLEACSDYEGRRQIRARLRDVMAENNDSTAMTAKGVYLGENDDSDEDDVKVINDSGTESSEDQIETSRPVDKQFSSDKNENKEKELMTEVQITLARLENELSKTNNKDNVQGLMNKLKSFLNVKNTNESNEQTIPTPPPRKYHKNRHSIAGTQDDMGSVRGFLDQCDDHVSPVRTNNVGIKNQPNTLVNNLQNDVQQYNKQSANLNNSINNNKNVIHFQKDILDSNRTTNNVGKQQSILKQRSVDSSKNENAKQFQKQSSLDNSYINNSVMSPRLDQSNDIVHIENPNVKNYKSVNYSPDVYTVESNEPGIKPLVATLTLRETNQMVDDAEDGDISSDDDENNGGNNIRNARKLLKFAKNEMKSKQLIRSNKKIKMKRSNTIDIPKNMKYYSSGDELTNEDRLKNKTPTFVPKTENDFKFLAFLKKNNTEDTKCYNSAARGGAHWSNRFSCIKTTFENAEKQNVPAVQPKKSQAKLFWQKSEEKMNQNNRLPWMSNEEHSNVVTGSLVVQTKPTQNFTHAIKSPFQAVNKVESIPQTKTSYTGTVKQMASEKFNKIENINMEPKSVGVKNVNSKINNFENNLNPNEYNNAHDRQSDSHRTFASTSTTTHRNFVPQQTNFKPIPQKPDVPQNYKPIVQPVYPYPKPQAPAHSNGQPTQFIKKQFPEPQYQKPIPKVMSPQQGLNAYREHSLYDSPSRDYHDNSGIFSPYQEHTSGYNENPRNFQIQNDQAGFYESQISPYEPSVVEIHKSPLCTKNGSHFTPISPAVVDNISYEPQTVAVSRVMGKEQCQQAVIVNKTNKQHFNESTNVLKNIISQHQYNDNHSQNQFPSDDSTFRSIDTSNLPSNTSYVYPTPVNRPNVTVQPMNYSASSSLPQTSFQNYTPSSQTHNSYQQYPSPHTSSSHFQQSKVQPGQQYPTSSAQSNYQTDSHRFPPYRDGNYNSPSIPQTHLQQQSSNVAKTRPNSMYMHSDDYNPNVNFSNNPIYSSNNAPYALTGSKSSSSVYPSSVISPVSYPYRNHTSNVPQERNYQSIPSDQFVDSRHKLVANSITSFERATSQPPPPRNNPAIISNAPANVNKTNSKPSGGDSKISYMNYISQISPQTMQNKLHYSPGRKSISPTYHHNLGYGELSQSSTQSSISDNSPINKLNSPHMNLSTPSSPQFPAPPILTKTPQLKISSKTAFVPVKPFHQSLATPSIPKQHLKLPPSSPNANSMSPSAGFVSPPASSPKMPSVLQKSESWHQMVLDRMAPKKSSPIPAGPGKLLPKAKSSHSLSFAKQFEAAIPDTIEKKKTVEAYLNTEGSKKEINKYNFKQFKKTKTSKSSSTASKSVVPLSDNLDNVDEAFDSLFLESK</sequence>
<evidence type="ECO:0000313" key="3">
    <source>
        <dbReference type="Proteomes" id="UP000079169"/>
    </source>
</evidence>
<protein>
    <submittedName>
        <fullName evidence="4">Uncharacterized protein DDB_G0283357-like</fullName>
    </submittedName>
</protein>
<feature type="compositionally biased region" description="Polar residues" evidence="1">
    <location>
        <begin position="358"/>
        <end position="372"/>
    </location>
</feature>
<dbReference type="RefSeq" id="XP_017302838.1">
    <property type="nucleotide sequence ID" value="XM_017447349.2"/>
</dbReference>
<evidence type="ECO:0000259" key="2">
    <source>
        <dbReference type="Pfam" id="PF12510"/>
    </source>
</evidence>
<evidence type="ECO:0000313" key="4">
    <source>
        <dbReference type="RefSeq" id="XP_017302838.1"/>
    </source>
</evidence>
<feature type="compositionally biased region" description="Polar residues" evidence="1">
    <location>
        <begin position="951"/>
        <end position="1056"/>
    </location>
</feature>
<feature type="region of interest" description="Disordered" evidence="1">
    <location>
        <begin position="358"/>
        <end position="398"/>
    </location>
</feature>
<dbReference type="Proteomes" id="UP000079169">
    <property type="component" value="Unplaced"/>
</dbReference>
<organism evidence="3 4">
    <name type="scientific">Diaphorina citri</name>
    <name type="common">Asian citrus psyllid</name>
    <dbReference type="NCBI Taxonomy" id="121845"/>
    <lineage>
        <taxon>Eukaryota</taxon>
        <taxon>Metazoa</taxon>
        <taxon>Ecdysozoa</taxon>
        <taxon>Arthropoda</taxon>
        <taxon>Hexapoda</taxon>
        <taxon>Insecta</taxon>
        <taxon>Pterygota</taxon>
        <taxon>Neoptera</taxon>
        <taxon>Paraneoptera</taxon>
        <taxon>Hemiptera</taxon>
        <taxon>Sternorrhyncha</taxon>
        <taxon>Psylloidea</taxon>
        <taxon>Psyllidae</taxon>
        <taxon>Diaphorininae</taxon>
        <taxon>Diaphorina</taxon>
    </lineage>
</organism>
<feature type="compositionally biased region" description="Low complexity" evidence="1">
    <location>
        <begin position="1193"/>
        <end position="1205"/>
    </location>
</feature>
<feature type="region of interest" description="Disordered" evidence="1">
    <location>
        <begin position="1"/>
        <end position="69"/>
    </location>
</feature>
<accession>A0A1S4EKY9</accession>
<feature type="region of interest" description="Disordered" evidence="1">
    <location>
        <begin position="163"/>
        <end position="217"/>
    </location>
</feature>
<feature type="domain" description="Smoothelin" evidence="2">
    <location>
        <begin position="111"/>
        <end position="155"/>
    </location>
</feature>
<feature type="compositionally biased region" description="Low complexity" evidence="1">
    <location>
        <begin position="1259"/>
        <end position="1269"/>
    </location>
</feature>
<proteinExistence type="predicted"/>
<reference evidence="4" key="1">
    <citation type="submission" date="2025-08" db="UniProtKB">
        <authorList>
            <consortium name="RefSeq"/>
        </authorList>
    </citation>
    <scope>IDENTIFICATION</scope>
</reference>
<feature type="compositionally biased region" description="Low complexity" evidence="1">
    <location>
        <begin position="15"/>
        <end position="43"/>
    </location>
</feature>